<dbReference type="Gene3D" id="3.40.50.300">
    <property type="entry name" value="P-loop containing nucleotide triphosphate hydrolases"/>
    <property type="match status" value="1"/>
</dbReference>
<dbReference type="SMART" id="SM00382">
    <property type="entry name" value="AAA"/>
    <property type="match status" value="1"/>
</dbReference>
<dbReference type="GO" id="GO:0005524">
    <property type="term" value="F:ATP binding"/>
    <property type="evidence" value="ECO:0007669"/>
    <property type="project" value="UniProtKB-KW"/>
</dbReference>
<keyword evidence="3 5" id="KW-0067">ATP-binding</keyword>
<evidence type="ECO:0000256" key="3">
    <source>
        <dbReference type="ARBA" id="ARBA00022840"/>
    </source>
</evidence>
<evidence type="ECO:0000313" key="6">
    <source>
        <dbReference type="Proteomes" id="UP000460221"/>
    </source>
</evidence>
<dbReference type="CDD" id="cd03219">
    <property type="entry name" value="ABC_Mj1267_LivG_branched"/>
    <property type="match status" value="1"/>
</dbReference>
<dbReference type="EMBL" id="WLYK01000008">
    <property type="protein sequence ID" value="MTD15968.1"/>
    <property type="molecule type" value="Genomic_DNA"/>
</dbReference>
<dbReference type="PROSITE" id="PS50893">
    <property type="entry name" value="ABC_TRANSPORTER_2"/>
    <property type="match status" value="1"/>
</dbReference>
<dbReference type="PANTHER" id="PTHR45772:SF1">
    <property type="entry name" value="ABC TRANSPORTER ATP-BINDING PROTEIN"/>
    <property type="match status" value="1"/>
</dbReference>
<protein>
    <submittedName>
        <fullName evidence="5">ATP-binding cassette domain-containing protein</fullName>
    </submittedName>
</protein>
<keyword evidence="2" id="KW-0547">Nucleotide-binding</keyword>
<dbReference type="GO" id="GO:0016887">
    <property type="term" value="F:ATP hydrolysis activity"/>
    <property type="evidence" value="ECO:0007669"/>
    <property type="project" value="InterPro"/>
</dbReference>
<feature type="domain" description="ABC transporter" evidence="4">
    <location>
        <begin position="6"/>
        <end position="249"/>
    </location>
</feature>
<gene>
    <name evidence="5" type="ORF">GIS00_18695</name>
</gene>
<dbReference type="Proteomes" id="UP000460221">
    <property type="component" value="Unassembled WGS sequence"/>
</dbReference>
<accession>A0A7K1FP91</accession>
<name>A0A7K1FP91_9ACTN</name>
<dbReference type="SUPFAM" id="SSF52540">
    <property type="entry name" value="P-loop containing nucleoside triphosphate hydrolases"/>
    <property type="match status" value="1"/>
</dbReference>
<dbReference type="InterPro" id="IPR003439">
    <property type="entry name" value="ABC_transporter-like_ATP-bd"/>
</dbReference>
<organism evidence="5 6">
    <name type="scientific">Nakamurella alba</name>
    <dbReference type="NCBI Taxonomy" id="2665158"/>
    <lineage>
        <taxon>Bacteria</taxon>
        <taxon>Bacillati</taxon>
        <taxon>Actinomycetota</taxon>
        <taxon>Actinomycetes</taxon>
        <taxon>Nakamurellales</taxon>
        <taxon>Nakamurellaceae</taxon>
        <taxon>Nakamurella</taxon>
    </lineage>
</organism>
<evidence type="ECO:0000313" key="5">
    <source>
        <dbReference type="EMBL" id="MTD15968.1"/>
    </source>
</evidence>
<sequence>MTTRTLLVEDVGKHFQGVAALTDVSLDVRPGEVLGLVGPNGAGKTTLVNVISGYMPPASGRVRLGEEVLTGLRMESVARRGVARTYQHLRLIDEMSVLDNVLVGRHQLFRVKPWRIGARRRDARAQEQACRELLARLELDAVADLPVESLSYGMRRRVEIARTLAMEPEVLLLDEPTAGMTRTDAHEIGELVRRTSREGIAVLLIEHNVGLVTAVCDRIAVLDWGKVVRIGTPDEVWSDPAVRAAYLGAETSDAAEDPAEVQP</sequence>
<dbReference type="Pfam" id="PF12399">
    <property type="entry name" value="BCA_ABC_TP_C"/>
    <property type="match status" value="1"/>
</dbReference>
<dbReference type="InterPro" id="IPR051120">
    <property type="entry name" value="ABC_AA/LPS_Transport"/>
</dbReference>
<reference evidence="5 6" key="1">
    <citation type="submission" date="2019-11" db="EMBL/GenBank/DDBJ databases">
        <authorList>
            <person name="Jiang L.-Q."/>
        </authorList>
    </citation>
    <scope>NUCLEOTIDE SEQUENCE [LARGE SCALE GENOMIC DNA]</scope>
    <source>
        <strain evidence="5 6">YIM 132087</strain>
    </source>
</reference>
<dbReference type="InterPro" id="IPR003593">
    <property type="entry name" value="AAA+_ATPase"/>
</dbReference>
<dbReference type="PROSITE" id="PS00211">
    <property type="entry name" value="ABC_TRANSPORTER_1"/>
    <property type="match status" value="1"/>
</dbReference>
<proteinExistence type="predicted"/>
<dbReference type="InterPro" id="IPR017871">
    <property type="entry name" value="ABC_transporter-like_CS"/>
</dbReference>
<keyword evidence="6" id="KW-1185">Reference proteome</keyword>
<dbReference type="Pfam" id="PF00005">
    <property type="entry name" value="ABC_tran"/>
    <property type="match status" value="1"/>
</dbReference>
<dbReference type="InterPro" id="IPR032823">
    <property type="entry name" value="BCA_ABC_TP_C"/>
</dbReference>
<evidence type="ECO:0000256" key="2">
    <source>
        <dbReference type="ARBA" id="ARBA00022741"/>
    </source>
</evidence>
<dbReference type="RefSeq" id="WP_154769963.1">
    <property type="nucleotide sequence ID" value="NZ_WLYK01000008.1"/>
</dbReference>
<evidence type="ECO:0000259" key="4">
    <source>
        <dbReference type="PROSITE" id="PS50893"/>
    </source>
</evidence>
<dbReference type="InterPro" id="IPR027417">
    <property type="entry name" value="P-loop_NTPase"/>
</dbReference>
<dbReference type="AlphaFoldDB" id="A0A7K1FP91"/>
<comment type="caution">
    <text evidence="5">The sequence shown here is derived from an EMBL/GenBank/DDBJ whole genome shotgun (WGS) entry which is preliminary data.</text>
</comment>
<dbReference type="GO" id="GO:0005886">
    <property type="term" value="C:plasma membrane"/>
    <property type="evidence" value="ECO:0007669"/>
    <property type="project" value="TreeGrafter"/>
</dbReference>
<keyword evidence="1" id="KW-0813">Transport</keyword>
<dbReference type="PANTHER" id="PTHR45772">
    <property type="entry name" value="CONSERVED COMPONENT OF ABC TRANSPORTER FOR NATURAL AMINO ACIDS-RELATED"/>
    <property type="match status" value="1"/>
</dbReference>
<evidence type="ECO:0000256" key="1">
    <source>
        <dbReference type="ARBA" id="ARBA00022448"/>
    </source>
</evidence>